<evidence type="ECO:0000313" key="2">
    <source>
        <dbReference type="EMBL" id="KAI1233396.1"/>
    </source>
</evidence>
<evidence type="ECO:0000313" key="1">
    <source>
        <dbReference type="EMBL" id="KAG0126198.1"/>
    </source>
</evidence>
<dbReference type="EMBL" id="JADDUC010000019">
    <property type="protein sequence ID" value="KAG0126198.1"/>
    <property type="molecule type" value="Genomic_DNA"/>
</dbReference>
<accession>A0A835TZL5</accession>
<reference evidence="1" key="1">
    <citation type="submission" date="2020-10" db="EMBL/GenBank/DDBJ databases">
        <title>Feather gene expression reveals the developmental basis of iridescence in African starlings.</title>
        <authorList>
            <person name="Rubenstein D.R."/>
        </authorList>
    </citation>
    <scope>NUCLEOTIDE SEQUENCE</scope>
    <source>
        <strain evidence="1">SS15</strain>
        <tissue evidence="1">Liver</tissue>
    </source>
</reference>
<reference evidence="2 3" key="2">
    <citation type="journal article" date="2021" name="J. Hered.">
        <title>Feather Gene Expression Elucidates the Developmental Basis of Plumage Iridescence in African Starlings.</title>
        <authorList>
            <person name="Rubenstein D.R."/>
            <person name="Corvelo A."/>
            <person name="MacManes M.D."/>
            <person name="Maia R."/>
            <person name="Narzisi G."/>
            <person name="Rousaki A."/>
            <person name="Vandenabeele P."/>
            <person name="Shawkey M.D."/>
            <person name="Solomon J."/>
        </authorList>
    </citation>
    <scope>NUCLEOTIDE SEQUENCE [LARGE SCALE GENOMIC DNA]</scope>
    <source>
        <strain evidence="2">SS15</strain>
    </source>
</reference>
<organism evidence="1">
    <name type="scientific">Lamprotornis superbus</name>
    <dbReference type="NCBI Taxonomy" id="245042"/>
    <lineage>
        <taxon>Eukaryota</taxon>
        <taxon>Metazoa</taxon>
        <taxon>Chordata</taxon>
        <taxon>Craniata</taxon>
        <taxon>Vertebrata</taxon>
        <taxon>Euteleostomi</taxon>
        <taxon>Archelosauria</taxon>
        <taxon>Archosauria</taxon>
        <taxon>Dinosauria</taxon>
        <taxon>Saurischia</taxon>
        <taxon>Theropoda</taxon>
        <taxon>Coelurosauria</taxon>
        <taxon>Aves</taxon>
        <taxon>Neognathae</taxon>
        <taxon>Neoaves</taxon>
        <taxon>Telluraves</taxon>
        <taxon>Australaves</taxon>
        <taxon>Passeriformes</taxon>
        <taxon>Sturnidae</taxon>
        <taxon>Lamprotornis</taxon>
    </lineage>
</organism>
<keyword evidence="3" id="KW-1185">Reference proteome</keyword>
<comment type="caution">
    <text evidence="1">The sequence shown here is derived from an EMBL/GenBank/DDBJ whole genome shotgun (WGS) entry which is preliminary data.</text>
</comment>
<reference evidence="2" key="3">
    <citation type="submission" date="2022-01" db="EMBL/GenBank/DDBJ databases">
        <authorList>
            <person name="Rubenstein D.R."/>
        </authorList>
    </citation>
    <scope>NUCLEOTIDE SEQUENCE</scope>
    <source>
        <strain evidence="2">SS15</strain>
        <tissue evidence="2">Liver</tissue>
    </source>
</reference>
<proteinExistence type="predicted"/>
<evidence type="ECO:0000313" key="3">
    <source>
        <dbReference type="Proteomes" id="UP000618051"/>
    </source>
</evidence>
<name>A0A835TZL5_9PASS</name>
<protein>
    <submittedName>
        <fullName evidence="1">Uncharacterized protein</fullName>
    </submittedName>
</protein>
<dbReference type="EMBL" id="JADDUC020000018">
    <property type="protein sequence ID" value="KAI1233396.1"/>
    <property type="molecule type" value="Genomic_DNA"/>
</dbReference>
<gene>
    <name evidence="2" type="ORF">IHE44_0004572</name>
    <name evidence="1" type="ORF">IHE44_004457</name>
</gene>
<dbReference type="Proteomes" id="UP000618051">
    <property type="component" value="Unassembled WGS sequence"/>
</dbReference>
<dbReference type="AlphaFoldDB" id="A0A835TZL5"/>
<sequence length="88" mass="9425">MRMVPANHKEPKKQLGRKASFLCPGCPEALTQYSHAAADVSPVTAGRAKYSERLGWVMDRAGLSGESGFLLGQWAHGGTWGTPASPEQ</sequence>